<name>A0A2P6S3J0_ROSCH</name>
<dbReference type="Proteomes" id="UP000238479">
    <property type="component" value="Chromosome 2"/>
</dbReference>
<evidence type="ECO:0000313" key="2">
    <source>
        <dbReference type="Proteomes" id="UP000238479"/>
    </source>
</evidence>
<organism evidence="1 2">
    <name type="scientific">Rosa chinensis</name>
    <name type="common">China rose</name>
    <dbReference type="NCBI Taxonomy" id="74649"/>
    <lineage>
        <taxon>Eukaryota</taxon>
        <taxon>Viridiplantae</taxon>
        <taxon>Streptophyta</taxon>
        <taxon>Embryophyta</taxon>
        <taxon>Tracheophyta</taxon>
        <taxon>Spermatophyta</taxon>
        <taxon>Magnoliopsida</taxon>
        <taxon>eudicotyledons</taxon>
        <taxon>Gunneridae</taxon>
        <taxon>Pentapetalae</taxon>
        <taxon>rosids</taxon>
        <taxon>fabids</taxon>
        <taxon>Rosales</taxon>
        <taxon>Rosaceae</taxon>
        <taxon>Rosoideae</taxon>
        <taxon>Rosoideae incertae sedis</taxon>
        <taxon>Rosa</taxon>
    </lineage>
</organism>
<proteinExistence type="predicted"/>
<dbReference type="Gramene" id="PRQ53235">
    <property type="protein sequence ID" value="PRQ53235"/>
    <property type="gene ID" value="RchiOBHm_Chr2g0164261"/>
</dbReference>
<reference evidence="1 2" key="1">
    <citation type="journal article" date="2018" name="Nat. Genet.">
        <title>The Rosa genome provides new insights in the design of modern roses.</title>
        <authorList>
            <person name="Bendahmane M."/>
        </authorList>
    </citation>
    <scope>NUCLEOTIDE SEQUENCE [LARGE SCALE GENOMIC DNA]</scope>
    <source>
        <strain evidence="2">cv. Old Blush</strain>
    </source>
</reference>
<evidence type="ECO:0000313" key="1">
    <source>
        <dbReference type="EMBL" id="PRQ53235.1"/>
    </source>
</evidence>
<gene>
    <name evidence="1" type="ORF">RchiOBHm_Chr2g0164261</name>
</gene>
<keyword evidence="2" id="KW-1185">Reference proteome</keyword>
<dbReference type="AlphaFoldDB" id="A0A2P6S3J0"/>
<dbReference type="EMBL" id="PDCK01000040">
    <property type="protein sequence ID" value="PRQ53235.1"/>
    <property type="molecule type" value="Genomic_DNA"/>
</dbReference>
<accession>A0A2P6S3J0</accession>
<sequence>MPWGTVLVHKGIFSTCTPFLLVKVENSQEVDPCRLLPSSLHVGRHFLHQIASEASQG</sequence>
<protein>
    <submittedName>
        <fullName evidence="1">Uncharacterized protein</fullName>
    </submittedName>
</protein>
<comment type="caution">
    <text evidence="1">The sequence shown here is derived from an EMBL/GenBank/DDBJ whole genome shotgun (WGS) entry which is preliminary data.</text>
</comment>